<feature type="binding site" evidence="11">
    <location>
        <position position="152"/>
    </location>
    <ligand>
        <name>substrate</name>
    </ligand>
</feature>
<evidence type="ECO:0000256" key="3">
    <source>
        <dbReference type="ARBA" id="ARBA00022630"/>
    </source>
</evidence>
<feature type="binding site" evidence="11">
    <location>
        <begin position="8"/>
        <end position="9"/>
    </location>
    <ligand>
        <name>substrate</name>
    </ligand>
</feature>
<evidence type="ECO:0000256" key="7">
    <source>
        <dbReference type="ARBA" id="ARBA00022857"/>
    </source>
</evidence>
<comment type="cofactor">
    <cofactor evidence="1 11">
        <name>FMN</name>
        <dbReference type="ChEBI" id="CHEBI:58210"/>
    </cofactor>
</comment>
<dbReference type="GO" id="GO:0010181">
    <property type="term" value="F:FMN binding"/>
    <property type="evidence" value="ECO:0007669"/>
    <property type="project" value="UniProtKB-UniRule"/>
</dbReference>
<name>A0A3N2DBK2_9MICO</name>
<dbReference type="Pfam" id="PF01070">
    <property type="entry name" value="FMN_dh"/>
    <property type="match status" value="1"/>
</dbReference>
<evidence type="ECO:0000259" key="12">
    <source>
        <dbReference type="Pfam" id="PF01070"/>
    </source>
</evidence>
<dbReference type="NCBIfam" id="TIGR02151">
    <property type="entry name" value="IPP_isom_2"/>
    <property type="match status" value="1"/>
</dbReference>
<evidence type="ECO:0000256" key="6">
    <source>
        <dbReference type="ARBA" id="ARBA00022842"/>
    </source>
</evidence>
<comment type="subunit">
    <text evidence="10 11">Homooctamer. Dimer of tetramers.</text>
</comment>
<comment type="similarity">
    <text evidence="11">Belongs to the IPP isomerase type 2 family.</text>
</comment>
<feature type="binding site" evidence="11">
    <location>
        <position position="214"/>
    </location>
    <ligand>
        <name>FMN</name>
        <dbReference type="ChEBI" id="CHEBI:58210"/>
    </ligand>
</feature>
<dbReference type="RefSeq" id="WP_123739234.1">
    <property type="nucleotide sequence ID" value="NZ_RKHQ01000001.1"/>
</dbReference>
<dbReference type="EC" id="5.3.3.2" evidence="11"/>
<feature type="binding site" evidence="11">
    <location>
        <position position="184"/>
    </location>
    <ligand>
        <name>FMN</name>
        <dbReference type="ChEBI" id="CHEBI:58210"/>
    </ligand>
</feature>
<dbReference type="OrthoDB" id="9795032at2"/>
<dbReference type="PIRSF" id="PIRSF003314">
    <property type="entry name" value="IPP_isomerase"/>
    <property type="match status" value="1"/>
</dbReference>
<feature type="binding site" evidence="11">
    <location>
        <position position="122"/>
    </location>
    <ligand>
        <name>FMN</name>
        <dbReference type="ChEBI" id="CHEBI:58210"/>
    </ligand>
</feature>
<dbReference type="PANTHER" id="PTHR43665:SF1">
    <property type="entry name" value="ISOPENTENYL-DIPHOSPHATE DELTA-ISOMERASE"/>
    <property type="match status" value="1"/>
</dbReference>
<evidence type="ECO:0000256" key="9">
    <source>
        <dbReference type="ARBA" id="ARBA00023235"/>
    </source>
</evidence>
<comment type="function">
    <text evidence="11">Involved in the biosynthesis of isoprenoids. Catalyzes the 1,3-allylic rearrangement of the homoallylic substrate isopentenyl (IPP) to its allylic isomer, dimethylallyl diphosphate (DMAPP).</text>
</comment>
<feature type="binding site" evidence="11">
    <location>
        <begin position="63"/>
        <end position="65"/>
    </location>
    <ligand>
        <name>FMN</name>
        <dbReference type="ChEBI" id="CHEBI:58210"/>
    </ligand>
</feature>
<gene>
    <name evidence="11" type="primary">fni</name>
    <name evidence="13" type="ORF">EDD28_1739</name>
</gene>
<comment type="cofactor">
    <cofactor evidence="11">
        <name>Mg(2+)</name>
        <dbReference type="ChEBI" id="CHEBI:18420"/>
    </cofactor>
</comment>
<comment type="cofactor">
    <cofactor evidence="11">
        <name>NADPH</name>
        <dbReference type="ChEBI" id="CHEBI:57783"/>
    </cofactor>
</comment>
<dbReference type="GO" id="GO:0005737">
    <property type="term" value="C:cytoplasm"/>
    <property type="evidence" value="ECO:0007669"/>
    <property type="project" value="UniProtKB-SubCell"/>
</dbReference>
<evidence type="ECO:0000256" key="10">
    <source>
        <dbReference type="ARBA" id="ARBA00025810"/>
    </source>
</evidence>
<dbReference type="AlphaFoldDB" id="A0A3N2DBK2"/>
<dbReference type="HAMAP" id="MF_00354">
    <property type="entry name" value="Idi_2"/>
    <property type="match status" value="1"/>
</dbReference>
<evidence type="ECO:0000256" key="8">
    <source>
        <dbReference type="ARBA" id="ARBA00023229"/>
    </source>
</evidence>
<keyword evidence="2 11" id="KW-0963">Cytoplasm</keyword>
<evidence type="ECO:0000256" key="1">
    <source>
        <dbReference type="ARBA" id="ARBA00001917"/>
    </source>
</evidence>
<dbReference type="GO" id="GO:0004452">
    <property type="term" value="F:isopentenyl-diphosphate delta-isomerase activity"/>
    <property type="evidence" value="ECO:0007669"/>
    <property type="project" value="UniProtKB-UniRule"/>
</dbReference>
<keyword evidence="7 11" id="KW-0521">NADP</keyword>
<keyword evidence="8 11" id="KW-0414">Isoprene biosynthesis</keyword>
<dbReference type="Gene3D" id="3.20.20.70">
    <property type="entry name" value="Aldolase class I"/>
    <property type="match status" value="1"/>
</dbReference>
<dbReference type="GO" id="GO:0070402">
    <property type="term" value="F:NADPH binding"/>
    <property type="evidence" value="ECO:0007669"/>
    <property type="project" value="UniProtKB-UniRule"/>
</dbReference>
<comment type="subcellular location">
    <subcellularLocation>
        <location evidence="11">Cytoplasm</location>
    </subcellularLocation>
</comment>
<reference evidence="13 14" key="1">
    <citation type="submission" date="2018-11" db="EMBL/GenBank/DDBJ databases">
        <title>Sequencing the genomes of 1000 actinobacteria strains.</title>
        <authorList>
            <person name="Klenk H.-P."/>
        </authorList>
    </citation>
    <scope>NUCLEOTIDE SEQUENCE [LARGE SCALE GENOMIC DNA]</scope>
    <source>
        <strain evidence="13 14">DSM 13521</strain>
    </source>
</reference>
<feature type="binding site" evidence="11">
    <location>
        <position position="153"/>
    </location>
    <ligand>
        <name>Mg(2+)</name>
        <dbReference type="ChEBI" id="CHEBI:18420"/>
    </ligand>
</feature>
<evidence type="ECO:0000313" key="13">
    <source>
        <dbReference type="EMBL" id="ROR97146.1"/>
    </source>
</evidence>
<dbReference type="GO" id="GO:0000287">
    <property type="term" value="F:magnesium ion binding"/>
    <property type="evidence" value="ECO:0007669"/>
    <property type="project" value="UniProtKB-UniRule"/>
</dbReference>
<accession>A0A3N2DBK2</accession>
<organism evidence="13 14">
    <name type="scientific">Salana multivorans</name>
    <dbReference type="NCBI Taxonomy" id="120377"/>
    <lineage>
        <taxon>Bacteria</taxon>
        <taxon>Bacillati</taxon>
        <taxon>Actinomycetota</taxon>
        <taxon>Actinomycetes</taxon>
        <taxon>Micrococcales</taxon>
        <taxon>Beutenbergiaceae</taxon>
        <taxon>Salana</taxon>
    </lineage>
</organism>
<keyword evidence="14" id="KW-1185">Reference proteome</keyword>
<feature type="binding site" evidence="11">
    <location>
        <position position="93"/>
    </location>
    <ligand>
        <name>FMN</name>
        <dbReference type="ChEBI" id="CHEBI:58210"/>
    </ligand>
</feature>
<evidence type="ECO:0000256" key="11">
    <source>
        <dbReference type="HAMAP-Rule" id="MF_00354"/>
    </source>
</evidence>
<dbReference type="EMBL" id="RKHQ01000001">
    <property type="protein sequence ID" value="ROR97146.1"/>
    <property type="molecule type" value="Genomic_DNA"/>
</dbReference>
<feature type="binding site" evidence="11">
    <location>
        <position position="62"/>
    </location>
    <ligand>
        <name>FMN</name>
        <dbReference type="ChEBI" id="CHEBI:58210"/>
    </ligand>
</feature>
<keyword evidence="4 11" id="KW-0288">FMN</keyword>
<feature type="domain" description="FMN-dependent dehydrogenase" evidence="12">
    <location>
        <begin position="166"/>
        <end position="331"/>
    </location>
</feature>
<dbReference type="PANTHER" id="PTHR43665">
    <property type="entry name" value="ISOPENTENYL-DIPHOSPHATE DELTA-ISOMERASE"/>
    <property type="match status" value="1"/>
</dbReference>
<comment type="catalytic activity">
    <reaction evidence="11">
        <text>isopentenyl diphosphate = dimethylallyl diphosphate</text>
        <dbReference type="Rhea" id="RHEA:23284"/>
        <dbReference type="ChEBI" id="CHEBI:57623"/>
        <dbReference type="ChEBI" id="CHEBI:128769"/>
        <dbReference type="EC" id="5.3.3.2"/>
    </reaction>
</comment>
<keyword evidence="5 11" id="KW-0479">Metal-binding</keyword>
<evidence type="ECO:0000256" key="5">
    <source>
        <dbReference type="ARBA" id="ARBA00022723"/>
    </source>
</evidence>
<comment type="caution">
    <text evidence="11">Lacks conserved residue(s) required for the propagation of feature annotation.</text>
</comment>
<evidence type="ECO:0000256" key="2">
    <source>
        <dbReference type="ARBA" id="ARBA00022490"/>
    </source>
</evidence>
<dbReference type="InterPro" id="IPR011179">
    <property type="entry name" value="IPdP_isomerase"/>
</dbReference>
<dbReference type="InterPro" id="IPR000262">
    <property type="entry name" value="FMN-dep_DH"/>
</dbReference>
<proteinExistence type="inferred from homology"/>
<dbReference type="SUPFAM" id="SSF51395">
    <property type="entry name" value="FMN-linked oxidoreductases"/>
    <property type="match status" value="1"/>
</dbReference>
<keyword evidence="9 11" id="KW-0413">Isomerase</keyword>
<dbReference type="GO" id="GO:0008299">
    <property type="term" value="P:isoprenoid biosynthetic process"/>
    <property type="evidence" value="ECO:0007669"/>
    <property type="project" value="UniProtKB-UniRule"/>
</dbReference>
<feature type="binding site" evidence="11">
    <location>
        <begin position="266"/>
        <end position="268"/>
    </location>
    <ligand>
        <name>FMN</name>
        <dbReference type="ChEBI" id="CHEBI:58210"/>
    </ligand>
</feature>
<feature type="binding site" evidence="11">
    <location>
        <begin position="287"/>
        <end position="288"/>
    </location>
    <ligand>
        <name>FMN</name>
        <dbReference type="ChEBI" id="CHEBI:58210"/>
    </ligand>
</feature>
<dbReference type="GO" id="GO:0016491">
    <property type="term" value="F:oxidoreductase activity"/>
    <property type="evidence" value="ECO:0007669"/>
    <property type="project" value="InterPro"/>
</dbReference>
<dbReference type="InterPro" id="IPR013785">
    <property type="entry name" value="Aldolase_TIM"/>
</dbReference>
<keyword evidence="6 11" id="KW-0460">Magnesium</keyword>
<evidence type="ECO:0000256" key="4">
    <source>
        <dbReference type="ARBA" id="ARBA00022643"/>
    </source>
</evidence>
<protein>
    <recommendedName>
        <fullName evidence="11">Isopentenyl-diphosphate delta-isomerase</fullName>
        <shortName evidence="11">IPP isomerase</shortName>
        <ecNumber evidence="11">5.3.3.2</ecNumber>
    </recommendedName>
    <alternativeName>
        <fullName evidence="11">Isopentenyl diphosphate:dimethylallyl diphosphate isomerase</fullName>
    </alternativeName>
    <alternativeName>
        <fullName evidence="11">Isopentenyl pyrophosphate isomerase</fullName>
    </alternativeName>
    <alternativeName>
        <fullName evidence="11">Type 2 isopentenyl diphosphate isomerase</fullName>
        <shortName evidence="11">IDI-2</shortName>
    </alternativeName>
</protein>
<evidence type="ECO:0000313" key="14">
    <source>
        <dbReference type="Proteomes" id="UP000275356"/>
    </source>
</evidence>
<sequence length="362" mass="37116">MTSPTARRKDDHLRLALAQHDGTSVRDTDHVRFVHHALAGGAASDVSLASPALGWPVPLYVTGMTGGSARTAEVNRGLGIVARETGVPVAVGSMGIVLREPATLPTFTVLREENPDGFVLANTNANVSGADAARLVEALGADALQVHVNAPQEIAMPEGDRAFGHWAEAIAEIVDAVEVPVVVKEVGAGLSRGSVAALRDLGVAAVDVAGRGGTDFGAIESARRPAGERGYLAGWGQSAVTCLLESSDLPGVGAARGGIGLLASGGVRHALDVVTLLALGADAVGVAGTFLRVLVEEGVDALVALVRTWLEEVADLMALLGAQTVADLRATDVLLTGPVREVAELRGIDAAAYARRSPWSQV</sequence>
<keyword evidence="3 11" id="KW-0285">Flavoprotein</keyword>
<comment type="caution">
    <text evidence="13">The sequence shown here is derived from an EMBL/GenBank/DDBJ whole genome shotgun (WGS) entry which is preliminary data.</text>
</comment>
<dbReference type="Proteomes" id="UP000275356">
    <property type="component" value="Unassembled WGS sequence"/>
</dbReference>